<feature type="signal peptide" evidence="2">
    <location>
        <begin position="1"/>
        <end position="25"/>
    </location>
</feature>
<feature type="region of interest" description="Disordered" evidence="1">
    <location>
        <begin position="29"/>
        <end position="59"/>
    </location>
</feature>
<evidence type="ECO:0000313" key="3">
    <source>
        <dbReference type="EMBL" id="KAK4021400.1"/>
    </source>
</evidence>
<protein>
    <submittedName>
        <fullName evidence="3">Uncharacterized protein</fullName>
    </submittedName>
</protein>
<organism evidence="3 4">
    <name type="scientific">Daphnia magna</name>
    <dbReference type="NCBI Taxonomy" id="35525"/>
    <lineage>
        <taxon>Eukaryota</taxon>
        <taxon>Metazoa</taxon>
        <taxon>Ecdysozoa</taxon>
        <taxon>Arthropoda</taxon>
        <taxon>Crustacea</taxon>
        <taxon>Branchiopoda</taxon>
        <taxon>Diplostraca</taxon>
        <taxon>Cladocera</taxon>
        <taxon>Anomopoda</taxon>
        <taxon>Daphniidae</taxon>
        <taxon>Daphnia</taxon>
    </lineage>
</organism>
<accession>A0ABR0A8S8</accession>
<proteinExistence type="predicted"/>
<dbReference type="PANTHER" id="PTHR37487">
    <property type="entry name" value="CHROMOSOME 1, WHOLE GENOME SHOTGUN SEQUENCE"/>
    <property type="match status" value="1"/>
</dbReference>
<evidence type="ECO:0000256" key="2">
    <source>
        <dbReference type="SAM" id="SignalP"/>
    </source>
</evidence>
<evidence type="ECO:0000313" key="4">
    <source>
        <dbReference type="Proteomes" id="UP001234178"/>
    </source>
</evidence>
<comment type="caution">
    <text evidence="3">The sequence shown here is derived from an EMBL/GenBank/DDBJ whole genome shotgun (WGS) entry which is preliminary data.</text>
</comment>
<sequence>MSASQSSVAAYFLSYLILHSIVTVADHRAARAPVQPSKPDRRTKSVFKVPPPPPPAAIQDDDELIITDANPPPLDREPLLPKSFRLGKARSKELRSWMTSAQKPMEAKQLRENFHPSFEKSSFDLKVPVLDPSMARRLKEILDITKPILYLWGSSSASNHPVLINAAESALQLWGHAFHSITTQRRENVLHQTDPRFEALL</sequence>
<gene>
    <name evidence="3" type="ORF">OUZ56_003317</name>
</gene>
<keyword evidence="4" id="KW-1185">Reference proteome</keyword>
<dbReference type="Proteomes" id="UP001234178">
    <property type="component" value="Unassembled WGS sequence"/>
</dbReference>
<evidence type="ECO:0000256" key="1">
    <source>
        <dbReference type="SAM" id="MobiDB-lite"/>
    </source>
</evidence>
<feature type="chain" id="PRO_5046380225" evidence="2">
    <location>
        <begin position="26"/>
        <end position="201"/>
    </location>
</feature>
<keyword evidence="2" id="KW-0732">Signal</keyword>
<dbReference type="PANTHER" id="PTHR37487:SF3">
    <property type="entry name" value="CLEAVAGE_POLYADENYLATION SPECIFICITY FACTOR A SUBUNIT N-TERMINAL DOMAIN-CONTAINING PROTEIN"/>
    <property type="match status" value="1"/>
</dbReference>
<reference evidence="3 4" key="1">
    <citation type="journal article" date="2023" name="Nucleic Acids Res.">
        <title>The hologenome of Daphnia magna reveals possible DNA methylation and microbiome-mediated evolution of the host genome.</title>
        <authorList>
            <person name="Chaturvedi A."/>
            <person name="Li X."/>
            <person name="Dhandapani V."/>
            <person name="Marshall H."/>
            <person name="Kissane S."/>
            <person name="Cuenca-Cambronero M."/>
            <person name="Asole G."/>
            <person name="Calvet F."/>
            <person name="Ruiz-Romero M."/>
            <person name="Marangio P."/>
            <person name="Guigo R."/>
            <person name="Rago D."/>
            <person name="Mirbahai L."/>
            <person name="Eastwood N."/>
            <person name="Colbourne J.K."/>
            <person name="Zhou J."/>
            <person name="Mallon E."/>
            <person name="Orsini L."/>
        </authorList>
    </citation>
    <scope>NUCLEOTIDE SEQUENCE [LARGE SCALE GENOMIC DNA]</scope>
    <source>
        <strain evidence="3">LRV0_1</strain>
    </source>
</reference>
<dbReference type="EMBL" id="JAOYFB010000036">
    <property type="protein sequence ID" value="KAK4021400.1"/>
    <property type="molecule type" value="Genomic_DNA"/>
</dbReference>
<name>A0ABR0A8S8_9CRUS</name>